<gene>
    <name evidence="8" type="ORF">OTU49_003811</name>
</gene>
<feature type="transmembrane region" description="Helical" evidence="7">
    <location>
        <begin position="198"/>
        <end position="218"/>
    </location>
</feature>
<keyword evidence="4 7" id="KW-0812">Transmembrane</keyword>
<dbReference type="PANTHER" id="PTHR10231">
    <property type="entry name" value="NUCLEOTIDE-SUGAR TRANSMEMBRANE TRANSPORTER"/>
    <property type="match status" value="1"/>
</dbReference>
<name>A0AAW0X3H3_CHEQU</name>
<organism evidence="8 9">
    <name type="scientific">Cherax quadricarinatus</name>
    <name type="common">Australian red claw crayfish</name>
    <dbReference type="NCBI Taxonomy" id="27406"/>
    <lineage>
        <taxon>Eukaryota</taxon>
        <taxon>Metazoa</taxon>
        <taxon>Ecdysozoa</taxon>
        <taxon>Arthropoda</taxon>
        <taxon>Crustacea</taxon>
        <taxon>Multicrustacea</taxon>
        <taxon>Malacostraca</taxon>
        <taxon>Eumalacostraca</taxon>
        <taxon>Eucarida</taxon>
        <taxon>Decapoda</taxon>
        <taxon>Pleocyemata</taxon>
        <taxon>Astacidea</taxon>
        <taxon>Parastacoidea</taxon>
        <taxon>Parastacidae</taxon>
        <taxon>Cherax</taxon>
    </lineage>
</organism>
<evidence type="ECO:0000256" key="2">
    <source>
        <dbReference type="ARBA" id="ARBA00009976"/>
    </source>
</evidence>
<reference evidence="8 9" key="1">
    <citation type="journal article" date="2024" name="BMC Genomics">
        <title>Genome assembly of redclaw crayfish (Cherax quadricarinatus) provides insights into its immune adaptation and hypoxia tolerance.</title>
        <authorList>
            <person name="Liu Z."/>
            <person name="Zheng J."/>
            <person name="Li H."/>
            <person name="Fang K."/>
            <person name="Wang S."/>
            <person name="He J."/>
            <person name="Zhou D."/>
            <person name="Weng S."/>
            <person name="Chi M."/>
            <person name="Gu Z."/>
            <person name="He J."/>
            <person name="Li F."/>
            <person name="Wang M."/>
        </authorList>
    </citation>
    <scope>NUCLEOTIDE SEQUENCE [LARGE SCALE GENOMIC DNA]</scope>
    <source>
        <strain evidence="8">ZL_2023a</strain>
    </source>
</reference>
<feature type="transmembrane region" description="Helical" evidence="7">
    <location>
        <begin position="154"/>
        <end position="178"/>
    </location>
</feature>
<keyword evidence="6 7" id="KW-0472">Membrane</keyword>
<feature type="transmembrane region" description="Helical" evidence="7">
    <location>
        <begin position="19"/>
        <end position="43"/>
    </location>
</feature>
<protein>
    <submittedName>
        <fullName evidence="8">Uncharacterized protein</fullName>
    </submittedName>
</protein>
<dbReference type="InterPro" id="IPR007271">
    <property type="entry name" value="Nuc_sug_transpt"/>
</dbReference>
<keyword evidence="3" id="KW-0762">Sugar transport</keyword>
<evidence type="ECO:0000256" key="5">
    <source>
        <dbReference type="ARBA" id="ARBA00022989"/>
    </source>
</evidence>
<comment type="similarity">
    <text evidence="2">Belongs to the nucleotide-sugar transporter family. SLC35A subfamily.</text>
</comment>
<dbReference type="InterPro" id="IPR037185">
    <property type="entry name" value="EmrE-like"/>
</dbReference>
<keyword evidence="5 7" id="KW-1133">Transmembrane helix</keyword>
<feature type="transmembrane region" description="Helical" evidence="7">
    <location>
        <begin position="64"/>
        <end position="85"/>
    </location>
</feature>
<evidence type="ECO:0000256" key="6">
    <source>
        <dbReference type="ARBA" id="ARBA00023136"/>
    </source>
</evidence>
<feature type="transmembrane region" description="Helical" evidence="7">
    <location>
        <begin position="260"/>
        <end position="280"/>
    </location>
</feature>
<feature type="non-terminal residue" evidence="8">
    <location>
        <position position="334"/>
    </location>
</feature>
<evidence type="ECO:0000313" key="8">
    <source>
        <dbReference type="EMBL" id="KAK8739050.1"/>
    </source>
</evidence>
<dbReference type="PIRSF" id="PIRSF005799">
    <property type="entry name" value="UDP-gal_transpt"/>
    <property type="match status" value="1"/>
</dbReference>
<keyword evidence="3" id="KW-0813">Transport</keyword>
<dbReference type="GO" id="GO:0015165">
    <property type="term" value="F:pyrimidine nucleotide-sugar transmembrane transporter activity"/>
    <property type="evidence" value="ECO:0007669"/>
    <property type="project" value="InterPro"/>
</dbReference>
<sequence>LFINQGIIVTASQRADSSYSYNTVTVVFLTEATKLLSSIVIFLKDNEVSTLISNMKQHLHVMGLYMVPALLYCLYNNLAFVNLAAFDPTTYFLLLQLRVVLTGIIFQVVFKKQLSRYQWVSLIILTLGCVIKQLSSIKKEEVSPTHTVSILTTLLSNVVSLHIFLMLVQVFCSCLAGVYNEKLLKDTGAEVHIMVQNVFMYIDSIICNALVLLCRGDILSAFTTTSLSQVWQLSVIAIILNNAAVGIVTSFFLRSLNSILKTFASALELMFTAVLSWIIFGIPIDWWTAAAIALVIYATYMYAQNPVVNRGRLDVEKGSSSQQEEEMLVISEIK</sequence>
<dbReference type="GO" id="GO:0000139">
    <property type="term" value="C:Golgi membrane"/>
    <property type="evidence" value="ECO:0007669"/>
    <property type="project" value="InterPro"/>
</dbReference>
<dbReference type="SUPFAM" id="SSF103481">
    <property type="entry name" value="Multidrug resistance efflux transporter EmrE"/>
    <property type="match status" value="2"/>
</dbReference>
<dbReference type="Proteomes" id="UP001445076">
    <property type="component" value="Unassembled WGS sequence"/>
</dbReference>
<feature type="transmembrane region" description="Helical" evidence="7">
    <location>
        <begin position="230"/>
        <end position="253"/>
    </location>
</feature>
<evidence type="ECO:0000256" key="4">
    <source>
        <dbReference type="ARBA" id="ARBA00022692"/>
    </source>
</evidence>
<dbReference type="Pfam" id="PF04142">
    <property type="entry name" value="Nuc_sug_transp"/>
    <property type="match status" value="1"/>
</dbReference>
<feature type="transmembrane region" description="Helical" evidence="7">
    <location>
        <begin position="286"/>
        <end position="303"/>
    </location>
</feature>
<feature type="transmembrane region" description="Helical" evidence="7">
    <location>
        <begin position="91"/>
        <end position="110"/>
    </location>
</feature>
<dbReference type="AlphaFoldDB" id="A0AAW0X3H3"/>
<evidence type="ECO:0000256" key="1">
    <source>
        <dbReference type="ARBA" id="ARBA00004141"/>
    </source>
</evidence>
<dbReference type="EMBL" id="JARKIK010000038">
    <property type="protein sequence ID" value="KAK8739050.1"/>
    <property type="molecule type" value="Genomic_DNA"/>
</dbReference>
<comment type="subcellular location">
    <subcellularLocation>
        <location evidence="1">Membrane</location>
        <topology evidence="1">Multi-pass membrane protein</topology>
    </subcellularLocation>
</comment>
<accession>A0AAW0X3H3</accession>
<evidence type="ECO:0000256" key="7">
    <source>
        <dbReference type="SAM" id="Phobius"/>
    </source>
</evidence>
<evidence type="ECO:0000313" key="9">
    <source>
        <dbReference type="Proteomes" id="UP001445076"/>
    </source>
</evidence>
<comment type="caution">
    <text evidence="8">The sequence shown here is derived from an EMBL/GenBank/DDBJ whole genome shotgun (WGS) entry which is preliminary data.</text>
</comment>
<feature type="non-terminal residue" evidence="8">
    <location>
        <position position="1"/>
    </location>
</feature>
<keyword evidence="9" id="KW-1185">Reference proteome</keyword>
<evidence type="ECO:0000256" key="3">
    <source>
        <dbReference type="ARBA" id="ARBA00022597"/>
    </source>
</evidence>
<proteinExistence type="inferred from homology"/>